<evidence type="ECO:0000313" key="8">
    <source>
        <dbReference type="EMBL" id="KEP69818.1"/>
    </source>
</evidence>
<name>A0A074TLF9_9RHOB</name>
<dbReference type="PANTHER" id="PTHR34584">
    <property type="entry name" value="NA(+)/H(+) ANTIPORTER SUBUNIT E1"/>
    <property type="match status" value="1"/>
</dbReference>
<comment type="subcellular location">
    <subcellularLocation>
        <location evidence="1">Cell membrane</location>
        <topology evidence="1">Multi-pass membrane protein</topology>
    </subcellularLocation>
</comment>
<evidence type="ECO:0000256" key="5">
    <source>
        <dbReference type="ARBA" id="ARBA00022989"/>
    </source>
</evidence>
<dbReference type="Proteomes" id="UP000027725">
    <property type="component" value="Unassembled WGS sequence"/>
</dbReference>
<keyword evidence="4 7" id="KW-0812">Transmembrane</keyword>
<dbReference type="PANTHER" id="PTHR34584:SF1">
    <property type="entry name" value="NA(+)_H(+) ANTIPORTER SUBUNIT E1"/>
    <property type="match status" value="1"/>
</dbReference>
<keyword evidence="3" id="KW-1003">Cell membrane</keyword>
<keyword evidence="5 7" id="KW-1133">Transmembrane helix</keyword>
<evidence type="ECO:0000256" key="7">
    <source>
        <dbReference type="SAM" id="Phobius"/>
    </source>
</evidence>
<feature type="transmembrane region" description="Helical" evidence="7">
    <location>
        <begin position="44"/>
        <end position="61"/>
    </location>
</feature>
<evidence type="ECO:0000256" key="2">
    <source>
        <dbReference type="ARBA" id="ARBA00006228"/>
    </source>
</evidence>
<feature type="transmembrane region" description="Helical" evidence="7">
    <location>
        <begin position="21"/>
        <end position="38"/>
    </location>
</feature>
<evidence type="ECO:0000256" key="4">
    <source>
        <dbReference type="ARBA" id="ARBA00022692"/>
    </source>
</evidence>
<accession>A0A074TLF9</accession>
<proteinExistence type="inferred from homology"/>
<reference evidence="8 9" key="1">
    <citation type="submission" date="2014-03" db="EMBL/GenBank/DDBJ databases">
        <title>The draft genome sequence of Thioclava dalianensis DLFJ1-1.</title>
        <authorList>
            <person name="Lai Q."/>
            <person name="Shao Z."/>
        </authorList>
    </citation>
    <scope>NUCLEOTIDE SEQUENCE [LARGE SCALE GENOMIC DNA]</scope>
    <source>
        <strain evidence="8 9">DLFJ1-1</strain>
    </source>
</reference>
<evidence type="ECO:0000256" key="1">
    <source>
        <dbReference type="ARBA" id="ARBA00004651"/>
    </source>
</evidence>
<dbReference type="InterPro" id="IPR002758">
    <property type="entry name" value="Cation_antiport_E"/>
</dbReference>
<comment type="similarity">
    <text evidence="2">Belongs to the CPA3 antiporters (TC 2.A.63) subunit E family.</text>
</comment>
<dbReference type="Pfam" id="PF01899">
    <property type="entry name" value="MNHE"/>
    <property type="match status" value="1"/>
</dbReference>
<dbReference type="GO" id="GO:0005886">
    <property type="term" value="C:plasma membrane"/>
    <property type="evidence" value="ECO:0007669"/>
    <property type="project" value="UniProtKB-SubCell"/>
</dbReference>
<dbReference type="GO" id="GO:0008324">
    <property type="term" value="F:monoatomic cation transmembrane transporter activity"/>
    <property type="evidence" value="ECO:0007669"/>
    <property type="project" value="InterPro"/>
</dbReference>
<gene>
    <name evidence="8" type="ORF">DL1_01975</name>
</gene>
<dbReference type="AlphaFoldDB" id="A0A074TLF9"/>
<keyword evidence="6 7" id="KW-0472">Membrane</keyword>
<sequence length="175" mass="19455">MTPRPAIEGAQEMIRKFLPHPYLTLILAIVWLLLANAYTINSLVFAILVGLVIPWITAPYWPARARVANPLKIAEYALVVLWDIVMANITVARIVLFMPNAKLQPAWVTVPLDLISPEAITVLSGTITMTPGTLTAELAADGHSLLVHCLHAPDPDEVRDEIKTRYEARLKEIFE</sequence>
<feature type="transmembrane region" description="Helical" evidence="7">
    <location>
        <begin position="73"/>
        <end position="96"/>
    </location>
</feature>
<keyword evidence="9" id="KW-1185">Reference proteome</keyword>
<evidence type="ECO:0000313" key="9">
    <source>
        <dbReference type="Proteomes" id="UP000027725"/>
    </source>
</evidence>
<dbReference type="EMBL" id="JHEH01000010">
    <property type="protein sequence ID" value="KEP69818.1"/>
    <property type="molecule type" value="Genomic_DNA"/>
</dbReference>
<dbReference type="eggNOG" id="COG1863">
    <property type="taxonomic scope" value="Bacteria"/>
</dbReference>
<comment type="caution">
    <text evidence="8">The sequence shown here is derived from an EMBL/GenBank/DDBJ whole genome shotgun (WGS) entry which is preliminary data.</text>
</comment>
<dbReference type="NCBIfam" id="NF006518">
    <property type="entry name" value="PRK08965.1-2"/>
    <property type="match status" value="1"/>
</dbReference>
<evidence type="ECO:0000256" key="3">
    <source>
        <dbReference type="ARBA" id="ARBA00022475"/>
    </source>
</evidence>
<evidence type="ECO:0000256" key="6">
    <source>
        <dbReference type="ARBA" id="ARBA00023136"/>
    </source>
</evidence>
<protein>
    <submittedName>
        <fullName evidence="8">Cation:proton antiporter</fullName>
    </submittedName>
</protein>
<dbReference type="PIRSF" id="PIRSF019239">
    <property type="entry name" value="MrpE"/>
    <property type="match status" value="1"/>
</dbReference>
<dbReference type="STRING" id="1185766.SAMN05216224_101673"/>
<organism evidence="8 9">
    <name type="scientific">Thioclava dalianensis</name>
    <dbReference type="NCBI Taxonomy" id="1185766"/>
    <lineage>
        <taxon>Bacteria</taxon>
        <taxon>Pseudomonadati</taxon>
        <taxon>Pseudomonadota</taxon>
        <taxon>Alphaproteobacteria</taxon>
        <taxon>Rhodobacterales</taxon>
        <taxon>Paracoccaceae</taxon>
        <taxon>Thioclava</taxon>
    </lineage>
</organism>